<dbReference type="InterPro" id="IPR001943">
    <property type="entry name" value="UVR_dom"/>
</dbReference>
<dbReference type="EMBL" id="QNRJ01000019">
    <property type="protein sequence ID" value="RBP01932.1"/>
    <property type="molecule type" value="Genomic_DNA"/>
</dbReference>
<evidence type="ECO:0000259" key="9">
    <source>
        <dbReference type="PROSITE" id="PS51903"/>
    </source>
</evidence>
<evidence type="ECO:0000256" key="2">
    <source>
        <dbReference type="ARBA" id="ARBA00022741"/>
    </source>
</evidence>
<dbReference type="FunFam" id="3.40.50.300:FF:000010">
    <property type="entry name" value="Chaperone clpB 1, putative"/>
    <property type="match status" value="1"/>
</dbReference>
<gene>
    <name evidence="10" type="ORF">DET59_1196</name>
</gene>
<dbReference type="InterPro" id="IPR019489">
    <property type="entry name" value="Clp_ATPase_C"/>
</dbReference>
<feature type="coiled-coil region" evidence="7">
    <location>
        <begin position="413"/>
        <end position="466"/>
    </location>
</feature>
<dbReference type="InterPro" id="IPR050130">
    <property type="entry name" value="ClpA_ClpB"/>
</dbReference>
<dbReference type="InterPro" id="IPR018368">
    <property type="entry name" value="ClpA/B_CS1"/>
</dbReference>
<keyword evidence="7" id="KW-0175">Coiled coil</keyword>
<dbReference type="InterPro" id="IPR003959">
    <property type="entry name" value="ATPase_AAA_core"/>
</dbReference>
<dbReference type="GO" id="GO:0016887">
    <property type="term" value="F:ATP hydrolysis activity"/>
    <property type="evidence" value="ECO:0007669"/>
    <property type="project" value="InterPro"/>
</dbReference>
<organism evidence="10 11">
    <name type="scientific">Rossellomorea aquimaris</name>
    <dbReference type="NCBI Taxonomy" id="189382"/>
    <lineage>
        <taxon>Bacteria</taxon>
        <taxon>Bacillati</taxon>
        <taxon>Bacillota</taxon>
        <taxon>Bacilli</taxon>
        <taxon>Bacillales</taxon>
        <taxon>Bacillaceae</taxon>
        <taxon>Rossellomorea</taxon>
    </lineage>
</organism>
<evidence type="ECO:0000256" key="7">
    <source>
        <dbReference type="SAM" id="Coils"/>
    </source>
</evidence>
<sequence>MMFGRFTERAQKVLALAQEEAIRLAHSNIGTEHILLGLVREGEGIAAKALTALGLSPEKIQKEVEGLIGKGTEKSQTIHYTPRAKKVIELSMDEARKLGHSYVGTEHILLGLIREGEGVAARVLGNLGVSLNKARQQVLQLLGSNDSSNHQGAGNANANTPTLDSLARDLTAIAREGSLDPVIGRSKEIQRVIEVLSRRTKNNPVLIGEPGVGKTAIAEGLAQQIIANEVPEILRDKRVMTLDMGTVVAGTKYRGEFEDRLKKVMDEIRQAGNIILFIDELHTLIGAGGAEGAIDASNILKPSLARGELQCIGATTLDEYRKYIEKDAALERRFQPIQVNEPTAEESIQILKGLRDRYEAHHRVSITDEAIDAAVKFSDRYISDRFLPDKAIDLIDEAGSKVRLRSYTTPPNLKELEAKLEEIRKEKDAAVQSQEFEKAASLRDSEQKLREELEETKNTWKEKQGQENTEVTVEDIAKVVSNWTGVPVSKLAQTETDRLLKLEEILHSRVIGQSEAVVAVSKAVRRARAGLKDPKRPIGSFIFLGPTGVGKTELARALAESMFGDEDAMIRIDMSEYMEKHSTSRLVGSPPGYVGYEEGGQLTEKVRRKPYSVVLLDEIEKAHPDVFNILLQVLEDGRLTDSKGRTVDFRNTVLIMTSNVGAQSLKSNKYVGFNIQDGKQDYKDMKGKVMEELKRAFRPEFLNRIDEIIVFHSLEKDHLKEIVTLMSNQLTTRLKEQDIHLELSAAAKEKIADEGFDPEYGARPLRRAIQKHVEDKLSEELLRGKVLTGQNILIDVEDSEFVVKVKEEEAANTPT</sequence>
<comment type="similarity">
    <text evidence="6">Belongs to the ClpA/ClpB family.</text>
</comment>
<dbReference type="AlphaFoldDB" id="A0A366EHP4"/>
<evidence type="ECO:0000256" key="1">
    <source>
        <dbReference type="ARBA" id="ARBA00022737"/>
    </source>
</evidence>
<keyword evidence="2 6" id="KW-0547">Nucleotide-binding</keyword>
<dbReference type="Pfam" id="PF10431">
    <property type="entry name" value="ClpB_D2-small"/>
    <property type="match status" value="1"/>
</dbReference>
<keyword evidence="3 6" id="KW-0067">ATP-binding</keyword>
<dbReference type="GO" id="GO:0006508">
    <property type="term" value="P:proteolysis"/>
    <property type="evidence" value="ECO:0007669"/>
    <property type="project" value="UniProtKB-KW"/>
</dbReference>
<dbReference type="InterPro" id="IPR003593">
    <property type="entry name" value="AAA+_ATPase"/>
</dbReference>
<dbReference type="InterPro" id="IPR041546">
    <property type="entry name" value="ClpA/ClpB_AAA_lid"/>
</dbReference>
<dbReference type="InterPro" id="IPR027417">
    <property type="entry name" value="P-loop_NTPase"/>
</dbReference>
<dbReference type="PROSITE" id="PS00870">
    <property type="entry name" value="CLPAB_1"/>
    <property type="match status" value="1"/>
</dbReference>
<dbReference type="InterPro" id="IPR036628">
    <property type="entry name" value="Clp_N_dom_sf"/>
</dbReference>
<evidence type="ECO:0000256" key="6">
    <source>
        <dbReference type="RuleBase" id="RU004432"/>
    </source>
</evidence>
<feature type="domain" description="Clp R" evidence="9">
    <location>
        <begin position="3"/>
        <end position="144"/>
    </location>
</feature>
<dbReference type="CDD" id="cd00009">
    <property type="entry name" value="AAA"/>
    <property type="match status" value="1"/>
</dbReference>
<dbReference type="Gene3D" id="3.40.50.300">
    <property type="entry name" value="P-loop containing nucleotide triphosphate hydrolases"/>
    <property type="match status" value="2"/>
</dbReference>
<evidence type="ECO:0000256" key="3">
    <source>
        <dbReference type="ARBA" id="ARBA00022840"/>
    </source>
</evidence>
<keyword evidence="4 6" id="KW-0143">Chaperone</keyword>
<dbReference type="CDD" id="cd19499">
    <property type="entry name" value="RecA-like_ClpB_Hsp104-like"/>
    <property type="match status" value="1"/>
</dbReference>
<dbReference type="FunFam" id="1.10.1780.10:FF:000001">
    <property type="entry name" value="ATP-dependent Clp protease ATP-binding subunit"/>
    <property type="match status" value="1"/>
</dbReference>
<dbReference type="RefSeq" id="WP_113970864.1">
    <property type="nucleotide sequence ID" value="NZ_QNRJ01000019.1"/>
</dbReference>
<dbReference type="FunFam" id="1.10.8.60:FF:000011">
    <property type="entry name" value="ATP-dependent Clp protease ATP-binding subunit"/>
    <property type="match status" value="1"/>
</dbReference>
<dbReference type="SMART" id="SM01086">
    <property type="entry name" value="ClpB_D2-small"/>
    <property type="match status" value="1"/>
</dbReference>
<evidence type="ECO:0000256" key="5">
    <source>
        <dbReference type="PROSITE-ProRule" id="PRU01251"/>
    </source>
</evidence>
<dbReference type="InterPro" id="IPR001270">
    <property type="entry name" value="ClpA/B"/>
</dbReference>
<evidence type="ECO:0000313" key="10">
    <source>
        <dbReference type="EMBL" id="RBP01932.1"/>
    </source>
</evidence>
<feature type="domain" description="UVR" evidence="8">
    <location>
        <begin position="417"/>
        <end position="452"/>
    </location>
</feature>
<dbReference type="Proteomes" id="UP000252118">
    <property type="component" value="Unassembled WGS sequence"/>
</dbReference>
<dbReference type="FunFam" id="3.40.50.300:FF:000025">
    <property type="entry name" value="ATP-dependent Clp protease subunit"/>
    <property type="match status" value="1"/>
</dbReference>
<dbReference type="InterPro" id="IPR028299">
    <property type="entry name" value="ClpA/B_CS2"/>
</dbReference>
<keyword evidence="1 5" id="KW-0677">Repeat</keyword>
<dbReference type="Pfam" id="PF00004">
    <property type="entry name" value="AAA"/>
    <property type="match status" value="1"/>
</dbReference>
<dbReference type="PROSITE" id="PS51903">
    <property type="entry name" value="CLP_R"/>
    <property type="match status" value="1"/>
</dbReference>
<dbReference type="GO" id="GO:0034605">
    <property type="term" value="P:cellular response to heat"/>
    <property type="evidence" value="ECO:0007669"/>
    <property type="project" value="TreeGrafter"/>
</dbReference>
<keyword evidence="10" id="KW-0645">Protease</keyword>
<reference evidence="10 11" key="1">
    <citation type="submission" date="2018-06" db="EMBL/GenBank/DDBJ databases">
        <title>Freshwater and sediment microbial communities from various areas in North America, analyzing microbe dynamics in response to fracking.</title>
        <authorList>
            <person name="Lamendella R."/>
        </authorList>
    </citation>
    <scope>NUCLEOTIDE SEQUENCE [LARGE SCALE GENOMIC DNA]</scope>
    <source>
        <strain evidence="10 11">97B</strain>
    </source>
</reference>
<dbReference type="Gene3D" id="1.10.8.60">
    <property type="match status" value="2"/>
</dbReference>
<dbReference type="SMART" id="SM00382">
    <property type="entry name" value="AAA"/>
    <property type="match status" value="2"/>
</dbReference>
<keyword evidence="10" id="KW-0378">Hydrolase</keyword>
<dbReference type="InterPro" id="IPR004176">
    <property type="entry name" value="Clp_R_N"/>
</dbReference>
<dbReference type="Pfam" id="PF07724">
    <property type="entry name" value="AAA_2"/>
    <property type="match status" value="1"/>
</dbReference>
<dbReference type="GO" id="GO:0005524">
    <property type="term" value="F:ATP binding"/>
    <property type="evidence" value="ECO:0007669"/>
    <property type="project" value="UniProtKB-KW"/>
</dbReference>
<comment type="caution">
    <text evidence="10">The sequence shown here is derived from an EMBL/GenBank/DDBJ whole genome shotgun (WGS) entry which is preliminary data.</text>
</comment>
<evidence type="ECO:0000313" key="11">
    <source>
        <dbReference type="Proteomes" id="UP000252118"/>
    </source>
</evidence>
<evidence type="ECO:0000259" key="8">
    <source>
        <dbReference type="PROSITE" id="PS50151"/>
    </source>
</evidence>
<dbReference type="PANTHER" id="PTHR11638:SF18">
    <property type="entry name" value="HEAT SHOCK PROTEIN 104"/>
    <property type="match status" value="1"/>
</dbReference>
<dbReference type="SUPFAM" id="SSF81923">
    <property type="entry name" value="Double Clp-N motif"/>
    <property type="match status" value="1"/>
</dbReference>
<dbReference type="GO" id="GO:0005737">
    <property type="term" value="C:cytoplasm"/>
    <property type="evidence" value="ECO:0007669"/>
    <property type="project" value="TreeGrafter"/>
</dbReference>
<dbReference type="GO" id="GO:0008233">
    <property type="term" value="F:peptidase activity"/>
    <property type="evidence" value="ECO:0007669"/>
    <property type="project" value="UniProtKB-KW"/>
</dbReference>
<dbReference type="Gene3D" id="1.10.1780.10">
    <property type="entry name" value="Clp, N-terminal domain"/>
    <property type="match status" value="1"/>
</dbReference>
<accession>A0A366EHP4</accession>
<dbReference type="PRINTS" id="PR00300">
    <property type="entry name" value="CLPPROTEASEA"/>
</dbReference>
<name>A0A366EHP4_9BACI</name>
<dbReference type="SUPFAM" id="SSF52540">
    <property type="entry name" value="P-loop containing nucleoside triphosphate hydrolases"/>
    <property type="match status" value="2"/>
</dbReference>
<dbReference type="PANTHER" id="PTHR11638">
    <property type="entry name" value="ATP-DEPENDENT CLP PROTEASE"/>
    <property type="match status" value="1"/>
</dbReference>
<proteinExistence type="inferred from homology"/>
<protein>
    <submittedName>
        <fullName evidence="10">ATP-dependent Clp protease ATP-binding subunit ClpC</fullName>
    </submittedName>
</protein>
<dbReference type="Pfam" id="PF02861">
    <property type="entry name" value="Clp_N"/>
    <property type="match status" value="1"/>
</dbReference>
<dbReference type="PROSITE" id="PS00871">
    <property type="entry name" value="CLPAB_2"/>
    <property type="match status" value="1"/>
</dbReference>
<dbReference type="Pfam" id="PF17871">
    <property type="entry name" value="AAA_lid_9"/>
    <property type="match status" value="1"/>
</dbReference>
<evidence type="ECO:0000256" key="4">
    <source>
        <dbReference type="ARBA" id="ARBA00023186"/>
    </source>
</evidence>
<dbReference type="FunFam" id="1.10.8.60:FF:000017">
    <property type="entry name" value="ATP-dependent chaperone ClpB"/>
    <property type="match status" value="1"/>
</dbReference>
<dbReference type="OrthoDB" id="9803641at2"/>
<dbReference type="Gene3D" id="4.10.860.10">
    <property type="entry name" value="UVR domain"/>
    <property type="match status" value="1"/>
</dbReference>
<dbReference type="PROSITE" id="PS50151">
    <property type="entry name" value="UVR"/>
    <property type="match status" value="1"/>
</dbReference>